<evidence type="ECO:0000259" key="1">
    <source>
        <dbReference type="Pfam" id="PF02538"/>
    </source>
</evidence>
<dbReference type="InterPro" id="IPR045079">
    <property type="entry name" value="Oxoprolinase-like"/>
</dbReference>
<reference evidence="2" key="1">
    <citation type="submission" date="2022-08" db="EMBL/GenBank/DDBJ databases">
        <authorList>
            <person name="Tistechok S."/>
            <person name="Samborskyy M."/>
            <person name="Roman I."/>
        </authorList>
    </citation>
    <scope>NUCLEOTIDE SEQUENCE</scope>
    <source>
        <strain evidence="2">DSM 103496</strain>
    </source>
</reference>
<gene>
    <name evidence="2" type="ORF">NZH93_14290</name>
</gene>
<keyword evidence="3" id="KW-1185">Reference proteome</keyword>
<dbReference type="RefSeq" id="WP_259623528.1">
    <property type="nucleotide sequence ID" value="NZ_JANYMP010000005.1"/>
</dbReference>
<evidence type="ECO:0000313" key="2">
    <source>
        <dbReference type="EMBL" id="MCS7478028.1"/>
    </source>
</evidence>
<dbReference type="PANTHER" id="PTHR11365:SF23">
    <property type="entry name" value="HYPOTHETICAL 5-OXOPROLINASE (EUROFUNG)-RELATED"/>
    <property type="match status" value="1"/>
</dbReference>
<dbReference type="GO" id="GO:0006749">
    <property type="term" value="P:glutathione metabolic process"/>
    <property type="evidence" value="ECO:0007669"/>
    <property type="project" value="TreeGrafter"/>
</dbReference>
<dbReference type="InterPro" id="IPR003692">
    <property type="entry name" value="Hydantoinase_B"/>
</dbReference>
<sequence>MVMSIPGSEHFSSRPIDPDVLTASLPDSLPVHSVTQEQIDALDPLTYEVVRHRLWSVTDEMGEALKRMSGSPIVTDANDFDFAICDEVGQEVQVGLYNTMLAGAVDLAIYWTLQHRVKNPGVKEGDMFLCNDPWVGGGLHQNDVIVYQPIFHEGKLFAWTSAICHEPDLGGVGLGSFSPAAQDVFSEALPTPPIKVVRDFEIQDDIAEAWIRRSRVPLLVNLDLRAKVGANTVGRKRLQAVIEQYGADTVKAVMKRMMADAEGRLRDKLERLPDGTWSATGYQDQSHAGDRSVHRISLAMTKTGDHLSFDFTGTDEQAGLINCTYAGLRGGVMLALMPMLANDIPWSAGGLMRCFDLVAEEGTINNATFPAAVSRAPIGPAWATGSLVAECLSQMMDRTVEFADRVQASCCGTHDTAVVAGLDQRGDVPVPFLNIVMDVMAAGYGARPRADGMDTGGLFCIPMGRIPDVEMTEYLYPLMTLWRREEPDSGGPGRQRGGVSGSSAFIPYGTEVPVGLVVASSGKAVSQNNGLAGGYPGNTAVGVVARDAGVAELLAAGSIPLRLEDLAGTKDLQACYGETAVGTGDLLYLHWQGGGGYGDPLLRDPDLVAHDHGEGKVTAAGAHASYGVVLRDEAVDRQATDELRTRLRDERRARSAGVAAVDVRHDVAAAKRLDDNLVAVEVDGVEVVACGHCGQQLGDPRTDSVLTLAEFEGPTGTAGSQVTDDPGEYVDDEIVFRQLCCPGCYTAIYSGVVPAAHPRHVVELERYVRA</sequence>
<comment type="caution">
    <text evidence="2">The sequence shown here is derived from an EMBL/GenBank/DDBJ whole genome shotgun (WGS) entry which is preliminary data.</text>
</comment>
<dbReference type="Proteomes" id="UP001141259">
    <property type="component" value="Unassembled WGS sequence"/>
</dbReference>
<dbReference type="PANTHER" id="PTHR11365">
    <property type="entry name" value="5-OXOPROLINASE RELATED"/>
    <property type="match status" value="1"/>
</dbReference>
<feature type="domain" description="Hydantoinase B/oxoprolinase" evidence="1">
    <location>
        <begin position="43"/>
        <end position="600"/>
    </location>
</feature>
<evidence type="ECO:0000313" key="3">
    <source>
        <dbReference type="Proteomes" id="UP001141259"/>
    </source>
</evidence>
<dbReference type="GO" id="GO:0017168">
    <property type="term" value="F:5-oxoprolinase (ATP-hydrolyzing) activity"/>
    <property type="evidence" value="ECO:0007669"/>
    <property type="project" value="TreeGrafter"/>
</dbReference>
<dbReference type="EMBL" id="JANYMP010000005">
    <property type="protein sequence ID" value="MCS7478028.1"/>
    <property type="molecule type" value="Genomic_DNA"/>
</dbReference>
<dbReference type="GO" id="GO:0005829">
    <property type="term" value="C:cytosol"/>
    <property type="evidence" value="ECO:0007669"/>
    <property type="project" value="TreeGrafter"/>
</dbReference>
<accession>A0A9X2VMP2</accession>
<organism evidence="2 3">
    <name type="scientific">Umezawaea endophytica</name>
    <dbReference type="NCBI Taxonomy" id="1654476"/>
    <lineage>
        <taxon>Bacteria</taxon>
        <taxon>Bacillati</taxon>
        <taxon>Actinomycetota</taxon>
        <taxon>Actinomycetes</taxon>
        <taxon>Pseudonocardiales</taxon>
        <taxon>Pseudonocardiaceae</taxon>
        <taxon>Umezawaea</taxon>
    </lineage>
</organism>
<dbReference type="AlphaFoldDB" id="A0A9X2VMP2"/>
<dbReference type="Pfam" id="PF02538">
    <property type="entry name" value="Hydantoinase_B"/>
    <property type="match status" value="1"/>
</dbReference>
<name>A0A9X2VMP2_9PSEU</name>
<proteinExistence type="predicted"/>
<protein>
    <submittedName>
        <fullName evidence="2">Hydantoinase B/oxoprolinase family protein</fullName>
    </submittedName>
</protein>